<evidence type="ECO:0000313" key="11">
    <source>
        <dbReference type="EMBL" id="ADC89753.1"/>
    </source>
</evidence>
<dbReference type="PANTHER" id="PTHR21363">
    <property type="entry name" value="PREPHENATE DEHYDROGENASE"/>
    <property type="match status" value="1"/>
</dbReference>
<keyword evidence="4" id="KW-0827">Tyrosine biosynthesis</keyword>
<dbReference type="Gene3D" id="1.10.3660.10">
    <property type="entry name" value="6-phosphogluconate dehydrogenase C-terminal like domain"/>
    <property type="match status" value="1"/>
</dbReference>
<name>D3SLX3_THEAH</name>
<dbReference type="EC" id="1.3.1.12" evidence="3"/>
<reference evidence="12" key="1">
    <citation type="journal article" date="2010" name="Stand. Genomic Sci.">
        <title>Complete genome sequence of Thermocrinis albus type strain (HI 11/12T).</title>
        <authorList>
            <person name="Wirth R."/>
            <person name="Sikorski J."/>
            <person name="Brambilla E."/>
            <person name="Misra M."/>
            <person name="Lapidus A."/>
            <person name="Copeland A."/>
            <person name="Nolan M."/>
            <person name="Lucas S."/>
            <person name="Chen F."/>
            <person name="Tice H."/>
            <person name="Cheng J.F."/>
            <person name="Han C."/>
            <person name="Detter J.C."/>
            <person name="Tapia R."/>
            <person name="Bruce D."/>
            <person name="Goodwin L."/>
            <person name="Pitluck S."/>
            <person name="Pati A."/>
            <person name="Anderson I."/>
            <person name="Ivanova N."/>
            <person name="Mavromatis K."/>
            <person name="Mikhailova N."/>
            <person name="Chen A."/>
            <person name="Palaniappan K."/>
            <person name="Bilek Y."/>
            <person name="Hader T."/>
            <person name="Land M."/>
            <person name="Hauser L."/>
            <person name="Chang Y.J."/>
            <person name="Jeffries C.D."/>
            <person name="Tindall B.J."/>
            <person name="Rohde M."/>
            <person name="Goker M."/>
            <person name="Bristow J."/>
            <person name="Eisen J.A."/>
            <person name="Markowitz V."/>
            <person name="Hugenholtz P."/>
            <person name="Kyrpides N.C."/>
            <person name="Klenk H.P."/>
        </authorList>
    </citation>
    <scope>NUCLEOTIDE SEQUENCE [LARGE SCALE GENOMIC DNA]</scope>
    <source>
        <strain evidence="12">DSM 14484 / JCM 11386 / HI 11/12</strain>
    </source>
</reference>
<keyword evidence="6 11" id="KW-0560">Oxidoreductase</keyword>
<dbReference type="HOGENOM" id="CLU_055968_2_0_0"/>
<dbReference type="FunFam" id="3.40.50.720:FF:000208">
    <property type="entry name" value="Prephenate dehydrogenase"/>
    <property type="match status" value="1"/>
</dbReference>
<dbReference type="KEGG" id="tal:Thal_1121"/>
<feature type="domain" description="Prephenate/arogenate dehydrogenase" evidence="10">
    <location>
        <begin position="3"/>
        <end position="283"/>
    </location>
</feature>
<comment type="similarity">
    <text evidence="2">Belongs to the prephenate/arogenate dehydrogenase family.</text>
</comment>
<dbReference type="FunFam" id="1.10.3660.10:FF:000003">
    <property type="entry name" value="Prephenate dehydrogenase"/>
    <property type="match status" value="1"/>
</dbReference>
<dbReference type="Pfam" id="PF02153">
    <property type="entry name" value="PDH_N"/>
    <property type="match status" value="1"/>
</dbReference>
<dbReference type="SUPFAM" id="SSF48179">
    <property type="entry name" value="6-phosphogluconate dehydrogenase C-terminal domain-like"/>
    <property type="match status" value="1"/>
</dbReference>
<dbReference type="AlphaFoldDB" id="D3SLX3"/>
<sequence length="283" mass="31947">MFERVAIIGFGFMGGSLAMAIRDVYSCRIMGIDRSHQALQTAKKMGLLEEGSTQIEDIASFDPQLVVLATPVRAYYEIAPRLVHVVSPQCVITDIGSVKGRLVFFLEDVLGPRFVGGHPIAGTEKSGVENSVRGLFKDKKVVITPTPNTSQESLRWVEQLWKGIGSHVEFMDPYLHDLIFGAVSHLPHAVAFALVKAVLRMSQEEKVDMLLYAGAGFKDFTRIAASDPTMWRDIFTENKEYLLKALTVFKDSLEDLRKMIEEEKWEDLFLYLQEAREGRLRLY</sequence>
<dbReference type="InterPro" id="IPR008927">
    <property type="entry name" value="6-PGluconate_DH-like_C_sf"/>
</dbReference>
<evidence type="ECO:0000256" key="7">
    <source>
        <dbReference type="ARBA" id="ARBA00023027"/>
    </source>
</evidence>
<evidence type="ECO:0000259" key="10">
    <source>
        <dbReference type="PROSITE" id="PS51176"/>
    </source>
</evidence>
<dbReference type="SUPFAM" id="SSF51735">
    <property type="entry name" value="NAD(P)-binding Rossmann-fold domains"/>
    <property type="match status" value="1"/>
</dbReference>
<dbReference type="InterPro" id="IPR046826">
    <property type="entry name" value="PDH_N"/>
</dbReference>
<dbReference type="eggNOG" id="COG0287">
    <property type="taxonomic scope" value="Bacteria"/>
</dbReference>
<dbReference type="GO" id="GO:0070403">
    <property type="term" value="F:NAD+ binding"/>
    <property type="evidence" value="ECO:0007669"/>
    <property type="project" value="InterPro"/>
</dbReference>
<dbReference type="GO" id="GO:0006571">
    <property type="term" value="P:tyrosine biosynthetic process"/>
    <property type="evidence" value="ECO:0007669"/>
    <property type="project" value="UniProtKB-KW"/>
</dbReference>
<dbReference type="InterPro" id="IPR036291">
    <property type="entry name" value="NAD(P)-bd_dom_sf"/>
</dbReference>
<keyword evidence="8" id="KW-0057">Aromatic amino acid biosynthesis</keyword>
<evidence type="ECO:0000256" key="8">
    <source>
        <dbReference type="ARBA" id="ARBA00023141"/>
    </source>
</evidence>
<dbReference type="OrthoDB" id="9802008at2"/>
<dbReference type="EMBL" id="CP001931">
    <property type="protein sequence ID" value="ADC89753.1"/>
    <property type="molecule type" value="Genomic_DNA"/>
</dbReference>
<evidence type="ECO:0000256" key="9">
    <source>
        <dbReference type="ARBA" id="ARBA00049260"/>
    </source>
</evidence>
<organism evidence="11 12">
    <name type="scientific">Thermocrinis albus (strain DSM 14484 / JCM 11386 / HI 11/12)</name>
    <dbReference type="NCBI Taxonomy" id="638303"/>
    <lineage>
        <taxon>Bacteria</taxon>
        <taxon>Pseudomonadati</taxon>
        <taxon>Aquificota</taxon>
        <taxon>Aquificia</taxon>
        <taxon>Aquificales</taxon>
        <taxon>Aquificaceae</taxon>
        <taxon>Thermocrinis</taxon>
    </lineage>
</organism>
<comment type="catalytic activity">
    <reaction evidence="9">
        <text>prephenate + NAD(+) = 3-(4-hydroxyphenyl)pyruvate + CO2 + NADH</text>
        <dbReference type="Rhea" id="RHEA:13869"/>
        <dbReference type="ChEBI" id="CHEBI:16526"/>
        <dbReference type="ChEBI" id="CHEBI:29934"/>
        <dbReference type="ChEBI" id="CHEBI:36242"/>
        <dbReference type="ChEBI" id="CHEBI:57540"/>
        <dbReference type="ChEBI" id="CHEBI:57945"/>
        <dbReference type="EC" id="1.3.1.12"/>
    </reaction>
</comment>
<keyword evidence="12" id="KW-1185">Reference proteome</keyword>
<dbReference type="RefSeq" id="WP_012992159.1">
    <property type="nucleotide sequence ID" value="NC_013894.1"/>
</dbReference>
<evidence type="ECO:0000256" key="3">
    <source>
        <dbReference type="ARBA" id="ARBA00012068"/>
    </source>
</evidence>
<dbReference type="Proteomes" id="UP000002043">
    <property type="component" value="Chromosome"/>
</dbReference>
<dbReference type="GO" id="GO:0008977">
    <property type="term" value="F:prephenate dehydrogenase (NAD+) activity"/>
    <property type="evidence" value="ECO:0007669"/>
    <property type="project" value="UniProtKB-EC"/>
</dbReference>
<dbReference type="InterPro" id="IPR050812">
    <property type="entry name" value="Preph/Arog_dehydrog"/>
</dbReference>
<evidence type="ECO:0000256" key="5">
    <source>
        <dbReference type="ARBA" id="ARBA00022605"/>
    </source>
</evidence>
<keyword evidence="7" id="KW-0520">NAD</keyword>
<dbReference type="InterPro" id="IPR046825">
    <property type="entry name" value="PDH_C"/>
</dbReference>
<dbReference type="PROSITE" id="PS51176">
    <property type="entry name" value="PDH_ADH"/>
    <property type="match status" value="1"/>
</dbReference>
<gene>
    <name evidence="11" type="ordered locus">Thal_1121</name>
</gene>
<dbReference type="Gene3D" id="3.40.50.720">
    <property type="entry name" value="NAD(P)-binding Rossmann-like Domain"/>
    <property type="match status" value="1"/>
</dbReference>
<protein>
    <recommendedName>
        <fullName evidence="3">prephenate dehydrogenase</fullName>
        <ecNumber evidence="3">1.3.1.12</ecNumber>
    </recommendedName>
</protein>
<accession>D3SLX3</accession>
<evidence type="ECO:0000256" key="2">
    <source>
        <dbReference type="ARBA" id="ARBA00007964"/>
    </source>
</evidence>
<dbReference type="PANTHER" id="PTHR21363:SF0">
    <property type="entry name" value="PREPHENATE DEHYDROGENASE [NADP(+)]"/>
    <property type="match status" value="1"/>
</dbReference>
<evidence type="ECO:0000256" key="4">
    <source>
        <dbReference type="ARBA" id="ARBA00022498"/>
    </source>
</evidence>
<evidence type="ECO:0000256" key="6">
    <source>
        <dbReference type="ARBA" id="ARBA00023002"/>
    </source>
</evidence>
<keyword evidence="5" id="KW-0028">Amino-acid biosynthesis</keyword>
<evidence type="ECO:0000256" key="1">
    <source>
        <dbReference type="ARBA" id="ARBA00005067"/>
    </source>
</evidence>
<evidence type="ECO:0000313" key="12">
    <source>
        <dbReference type="Proteomes" id="UP000002043"/>
    </source>
</evidence>
<comment type="pathway">
    <text evidence="1">Amino-acid biosynthesis; L-tyrosine biosynthesis; (4-hydroxyphenyl)pyruvate from prephenate (NAD(+) route): step 1/1.</text>
</comment>
<dbReference type="GO" id="GO:0004665">
    <property type="term" value="F:prephenate dehydrogenase (NADP+) activity"/>
    <property type="evidence" value="ECO:0007669"/>
    <property type="project" value="InterPro"/>
</dbReference>
<dbReference type="Pfam" id="PF20463">
    <property type="entry name" value="PDH_C"/>
    <property type="match status" value="1"/>
</dbReference>
<dbReference type="InterPro" id="IPR003099">
    <property type="entry name" value="Prephen_DH"/>
</dbReference>
<dbReference type="STRING" id="638303.Thal_1121"/>
<proteinExistence type="inferred from homology"/>